<gene>
    <name evidence="2" type="ORF">J2S42_001533</name>
</gene>
<organism evidence="2 3">
    <name type="scientific">Catenuloplanes indicus</name>
    <dbReference type="NCBI Taxonomy" id="137267"/>
    <lineage>
        <taxon>Bacteria</taxon>
        <taxon>Bacillati</taxon>
        <taxon>Actinomycetota</taxon>
        <taxon>Actinomycetes</taxon>
        <taxon>Micromonosporales</taxon>
        <taxon>Micromonosporaceae</taxon>
        <taxon>Catenuloplanes</taxon>
    </lineage>
</organism>
<sequence>MIAVAVAVVAAVFVLLLSTVIGIWAVWPAIPAALVLAVILGRSPRRHPR</sequence>
<keyword evidence="1" id="KW-0812">Transmembrane</keyword>
<protein>
    <submittedName>
        <fullName evidence="2">Uncharacterized protein</fullName>
    </submittedName>
</protein>
<keyword evidence="3" id="KW-1185">Reference proteome</keyword>
<comment type="caution">
    <text evidence="2">The sequence shown here is derived from an EMBL/GenBank/DDBJ whole genome shotgun (WGS) entry which is preliminary data.</text>
</comment>
<feature type="transmembrane region" description="Helical" evidence="1">
    <location>
        <begin position="6"/>
        <end position="39"/>
    </location>
</feature>
<evidence type="ECO:0000256" key="1">
    <source>
        <dbReference type="SAM" id="Phobius"/>
    </source>
</evidence>
<dbReference type="Proteomes" id="UP001240236">
    <property type="component" value="Unassembled WGS sequence"/>
</dbReference>
<name>A0AAE4AWB8_9ACTN</name>
<evidence type="ECO:0000313" key="3">
    <source>
        <dbReference type="Proteomes" id="UP001240236"/>
    </source>
</evidence>
<dbReference type="RefSeq" id="WP_307236679.1">
    <property type="nucleotide sequence ID" value="NZ_JAUSUZ010000001.1"/>
</dbReference>
<evidence type="ECO:0000313" key="2">
    <source>
        <dbReference type="EMBL" id="MDQ0364864.1"/>
    </source>
</evidence>
<keyword evidence="1" id="KW-1133">Transmembrane helix</keyword>
<dbReference type="EMBL" id="JAUSUZ010000001">
    <property type="protein sequence ID" value="MDQ0364864.1"/>
    <property type="molecule type" value="Genomic_DNA"/>
</dbReference>
<proteinExistence type="predicted"/>
<keyword evidence="1" id="KW-0472">Membrane</keyword>
<dbReference type="AlphaFoldDB" id="A0AAE4AWB8"/>
<reference evidence="2 3" key="1">
    <citation type="submission" date="2023-07" db="EMBL/GenBank/DDBJ databases">
        <title>Sequencing the genomes of 1000 actinobacteria strains.</title>
        <authorList>
            <person name="Klenk H.-P."/>
        </authorList>
    </citation>
    <scope>NUCLEOTIDE SEQUENCE [LARGE SCALE GENOMIC DNA]</scope>
    <source>
        <strain evidence="2 3">DSM 44709</strain>
    </source>
</reference>
<accession>A0AAE4AWB8</accession>